<proteinExistence type="predicted"/>
<evidence type="ECO:0000313" key="3">
    <source>
        <dbReference type="Proteomes" id="UP000018050"/>
    </source>
</evidence>
<organism evidence="2 3">
    <name type="scientific">Eimeria acervulina</name>
    <name type="common">Coccidian parasite</name>
    <dbReference type="NCBI Taxonomy" id="5801"/>
    <lineage>
        <taxon>Eukaryota</taxon>
        <taxon>Sar</taxon>
        <taxon>Alveolata</taxon>
        <taxon>Apicomplexa</taxon>
        <taxon>Conoidasida</taxon>
        <taxon>Coccidia</taxon>
        <taxon>Eucoccidiorida</taxon>
        <taxon>Eimeriorina</taxon>
        <taxon>Eimeriidae</taxon>
        <taxon>Eimeria</taxon>
    </lineage>
</organism>
<dbReference type="VEuPathDB" id="ToxoDB:EAH_00049340"/>
<dbReference type="GeneID" id="25273004"/>
<reference evidence="2" key="2">
    <citation type="submission" date="2013-10" db="EMBL/GenBank/DDBJ databases">
        <authorList>
            <person name="Aslett M."/>
        </authorList>
    </citation>
    <scope>NUCLEOTIDE SEQUENCE</scope>
    <source>
        <strain evidence="2">Houghton</strain>
    </source>
</reference>
<name>U6GVE9_EIMAC</name>
<feature type="signal peptide" evidence="1">
    <location>
        <begin position="1"/>
        <end position="17"/>
    </location>
</feature>
<reference evidence="2" key="1">
    <citation type="submission" date="2013-10" db="EMBL/GenBank/DDBJ databases">
        <title>Genomic analysis of the causative agents of coccidiosis in chickens.</title>
        <authorList>
            <person name="Reid A.J."/>
            <person name="Blake D."/>
            <person name="Billington K."/>
            <person name="Browne H."/>
            <person name="Dunn M."/>
            <person name="Hung S."/>
            <person name="Kawahara F."/>
            <person name="Miranda-Saavedra D."/>
            <person name="Mourier T."/>
            <person name="Nagra H."/>
            <person name="Otto T.D."/>
            <person name="Rawlings N."/>
            <person name="Sanchez A."/>
            <person name="Sanders M."/>
            <person name="Subramaniam C."/>
            <person name="Tay Y."/>
            <person name="Dear P."/>
            <person name="Doerig C."/>
            <person name="Gruber A."/>
            <person name="Parkinson J."/>
            <person name="Shirley M."/>
            <person name="Wan K.L."/>
            <person name="Berriman M."/>
            <person name="Tomley F."/>
            <person name="Pain A."/>
        </authorList>
    </citation>
    <scope>NUCLEOTIDE SEQUENCE</scope>
    <source>
        <strain evidence="2">Houghton</strain>
    </source>
</reference>
<dbReference type="AlphaFoldDB" id="U6GVE9"/>
<protein>
    <submittedName>
        <fullName evidence="2">Uncharacterized protein</fullName>
    </submittedName>
</protein>
<evidence type="ECO:0000313" key="2">
    <source>
        <dbReference type="EMBL" id="CDI84160.1"/>
    </source>
</evidence>
<keyword evidence="3" id="KW-1185">Reference proteome</keyword>
<accession>U6GVE9</accession>
<feature type="chain" id="PRO_5004671300" evidence="1">
    <location>
        <begin position="18"/>
        <end position="133"/>
    </location>
</feature>
<evidence type="ECO:0000256" key="1">
    <source>
        <dbReference type="SAM" id="SignalP"/>
    </source>
</evidence>
<sequence>MRLTITAAVAVLMTIYQQTPEAPATAAATATTAGVVAGTKRRRAAAERNFAELCFYQLRQQRESDPLILLWVARHPRAYERIKVQGTPTQMEMERVRDAARVVKNREKLMQWLNTHQASVQSFPEAMGMRIRY</sequence>
<keyword evidence="1" id="KW-0732">Signal</keyword>
<gene>
    <name evidence="2" type="ORF">EAH_00049340</name>
</gene>
<dbReference type="RefSeq" id="XP_013246806.1">
    <property type="nucleotide sequence ID" value="XM_013391352.1"/>
</dbReference>
<dbReference type="Proteomes" id="UP000018050">
    <property type="component" value="Unassembled WGS sequence"/>
</dbReference>
<dbReference type="EMBL" id="HG673605">
    <property type="protein sequence ID" value="CDI84160.1"/>
    <property type="molecule type" value="Genomic_DNA"/>
</dbReference>